<dbReference type="AlphaFoldDB" id="A0A5A7NQ44"/>
<dbReference type="Gene3D" id="1.20.1440.120">
    <property type="entry name" value="Recombination protein O, C-terminal domain"/>
    <property type="match status" value="1"/>
</dbReference>
<evidence type="ECO:0000256" key="2">
    <source>
        <dbReference type="ARBA" id="ARBA00007452"/>
    </source>
</evidence>
<dbReference type="Pfam" id="PF02565">
    <property type="entry name" value="RecO_C"/>
    <property type="match status" value="1"/>
</dbReference>
<dbReference type="SUPFAM" id="SSF50249">
    <property type="entry name" value="Nucleic acid-binding proteins"/>
    <property type="match status" value="1"/>
</dbReference>
<dbReference type="EMBL" id="BKDJ01000002">
    <property type="protein sequence ID" value="GER22137.1"/>
    <property type="molecule type" value="Genomic_DNA"/>
</dbReference>
<dbReference type="InterPro" id="IPR042242">
    <property type="entry name" value="RecO_C"/>
</dbReference>
<dbReference type="Proteomes" id="UP000325307">
    <property type="component" value="Unassembled WGS sequence"/>
</dbReference>
<evidence type="ECO:0000259" key="9">
    <source>
        <dbReference type="Pfam" id="PF11967"/>
    </source>
</evidence>
<evidence type="ECO:0000313" key="10">
    <source>
        <dbReference type="EMBL" id="GER22137.1"/>
    </source>
</evidence>
<evidence type="ECO:0000256" key="5">
    <source>
        <dbReference type="ARBA" id="ARBA00023172"/>
    </source>
</evidence>
<keyword evidence="4 8" id="KW-0227">DNA damage</keyword>
<evidence type="ECO:0000256" key="7">
    <source>
        <dbReference type="ARBA" id="ARBA00033409"/>
    </source>
</evidence>
<dbReference type="HAMAP" id="MF_00201">
    <property type="entry name" value="RecO"/>
    <property type="match status" value="1"/>
</dbReference>
<comment type="function">
    <text evidence="1 8">Involved in DNA repair and RecF pathway recombination.</text>
</comment>
<accession>A0A5A7NQ44</accession>
<dbReference type="InterPro" id="IPR037278">
    <property type="entry name" value="ARFGAP/RecO"/>
</dbReference>
<keyword evidence="6 8" id="KW-0234">DNA repair</keyword>
<sequence>MSPSLFAAKSYRTPALVLRTHKLGEADRIVVLLTPEHGQVRAVAKGVRRTSSKLGATLEPFMFVDVQLVRGRTLEVVTQAQLRAPYGQALAADYARYTSAHAMAETAERLTETDGESGAAQFRLLHGAVAALARGDTDPGLLLDSYLLRALATAGWAPSFTDCVRCGAPGPHTAVNIPLGGVVCHDCRPAGSQSPAPETVGLLAALLSGDWSRANGSPPGARREAAGIVAGYLQWHLERVVKSLKHVERA</sequence>
<keyword evidence="11" id="KW-1185">Reference proteome</keyword>
<evidence type="ECO:0000256" key="1">
    <source>
        <dbReference type="ARBA" id="ARBA00003065"/>
    </source>
</evidence>
<evidence type="ECO:0000256" key="6">
    <source>
        <dbReference type="ARBA" id="ARBA00023204"/>
    </source>
</evidence>
<dbReference type="InterPro" id="IPR012340">
    <property type="entry name" value="NA-bd_OB-fold"/>
</dbReference>
<organism evidence="10 11">
    <name type="scientific">Zafaria cholistanensis</name>
    <dbReference type="NCBI Taxonomy" id="1682741"/>
    <lineage>
        <taxon>Bacteria</taxon>
        <taxon>Bacillati</taxon>
        <taxon>Actinomycetota</taxon>
        <taxon>Actinomycetes</taxon>
        <taxon>Micrococcales</taxon>
        <taxon>Micrococcaceae</taxon>
        <taxon>Zafaria</taxon>
    </lineage>
</organism>
<dbReference type="InterPro" id="IPR003717">
    <property type="entry name" value="RecO"/>
</dbReference>
<dbReference type="GO" id="GO:0006310">
    <property type="term" value="P:DNA recombination"/>
    <property type="evidence" value="ECO:0007669"/>
    <property type="project" value="UniProtKB-UniRule"/>
</dbReference>
<dbReference type="NCBIfam" id="TIGR00613">
    <property type="entry name" value="reco"/>
    <property type="match status" value="1"/>
</dbReference>
<protein>
    <recommendedName>
        <fullName evidence="3 8">DNA repair protein RecO</fullName>
    </recommendedName>
    <alternativeName>
        <fullName evidence="7 8">Recombination protein O</fullName>
    </alternativeName>
</protein>
<evidence type="ECO:0000313" key="11">
    <source>
        <dbReference type="Proteomes" id="UP000325307"/>
    </source>
</evidence>
<name>A0A5A7NQ44_9MICC</name>
<dbReference type="Gene3D" id="2.40.50.140">
    <property type="entry name" value="Nucleic acid-binding proteins"/>
    <property type="match status" value="1"/>
</dbReference>
<dbReference type="RefSeq" id="WP_149955729.1">
    <property type="nucleotide sequence ID" value="NZ_BKDJ01000002.1"/>
</dbReference>
<reference evidence="10 11" key="1">
    <citation type="submission" date="2019-09" db="EMBL/GenBank/DDBJ databases">
        <title>Arthrobacter zafarii sp. nov., a moderately thermotolerant and halotolerant actinobacterium isolated from Cholistan desert soil of Pakistan.</title>
        <authorList>
            <person name="Amin A."/>
            <person name="Ahmed I."/>
            <person name="Khalid N."/>
            <person name="Schumann P."/>
            <person name="Busse H.J."/>
            <person name="Khan I.U."/>
            <person name="Li S."/>
            <person name="Li W.J."/>
        </authorList>
    </citation>
    <scope>NUCLEOTIDE SEQUENCE [LARGE SCALE GENOMIC DNA]</scope>
    <source>
        <strain evidence="10 11">NCCP-1664</strain>
    </source>
</reference>
<dbReference type="InterPro" id="IPR022572">
    <property type="entry name" value="DNA_rep/recomb_RecO_N"/>
</dbReference>
<dbReference type="GO" id="GO:0043590">
    <property type="term" value="C:bacterial nucleoid"/>
    <property type="evidence" value="ECO:0007669"/>
    <property type="project" value="TreeGrafter"/>
</dbReference>
<feature type="domain" description="DNA replication/recombination mediator RecO N-terminal" evidence="9">
    <location>
        <begin position="11"/>
        <end position="85"/>
    </location>
</feature>
<dbReference type="OrthoDB" id="9812244at2"/>
<evidence type="ECO:0000256" key="3">
    <source>
        <dbReference type="ARBA" id="ARBA00021310"/>
    </source>
</evidence>
<dbReference type="Pfam" id="PF11967">
    <property type="entry name" value="RecO_N"/>
    <property type="match status" value="1"/>
</dbReference>
<dbReference type="PANTHER" id="PTHR33991">
    <property type="entry name" value="DNA REPAIR PROTEIN RECO"/>
    <property type="match status" value="1"/>
</dbReference>
<gene>
    <name evidence="8 10" type="primary">recO</name>
    <name evidence="10" type="ORF">NCCP1664_06340</name>
</gene>
<keyword evidence="5 8" id="KW-0233">DNA recombination</keyword>
<dbReference type="SUPFAM" id="SSF57863">
    <property type="entry name" value="ArfGap/RecO-like zinc finger"/>
    <property type="match status" value="1"/>
</dbReference>
<dbReference type="PANTHER" id="PTHR33991:SF1">
    <property type="entry name" value="DNA REPAIR PROTEIN RECO"/>
    <property type="match status" value="1"/>
</dbReference>
<evidence type="ECO:0000256" key="4">
    <source>
        <dbReference type="ARBA" id="ARBA00022763"/>
    </source>
</evidence>
<comment type="caution">
    <text evidence="10">The sequence shown here is derived from an EMBL/GenBank/DDBJ whole genome shotgun (WGS) entry which is preliminary data.</text>
</comment>
<dbReference type="GO" id="GO:0006302">
    <property type="term" value="P:double-strand break repair"/>
    <property type="evidence" value="ECO:0007669"/>
    <property type="project" value="TreeGrafter"/>
</dbReference>
<proteinExistence type="inferred from homology"/>
<evidence type="ECO:0000256" key="8">
    <source>
        <dbReference type="HAMAP-Rule" id="MF_00201"/>
    </source>
</evidence>
<comment type="similarity">
    <text evidence="2 8">Belongs to the RecO family.</text>
</comment>